<sequence length="472" mass="55028">MSSLNGNNEIINPTLARMFDERLRRIVEESYEVAFILCNKEMEEFNSSKLFDIFTQVFTTGYVLNTGYWPFFSTINGQCLCVCGRFGVPCRHVKNGNHWIDLQPIETEANGIVFYPKLYGQLNIQDYEVVVKPLDGSGGYHINVVLNIHYKRAEKNRTKKDKNCRTVKDMGYKIFPISIFSRFFMMTQFYSSSFTIVFQPNPFFNEHYGTHFKKLINLRAQEFNFFHGDQRQIWCIPYNQMPSTTFVHHQVNVPIYKFPSQLLVFNPCMIKPKNPPMRNKCIQTQTDRSNAWNNYYSRSPIRDSLMSFASSSFQFARPECDDFIVIDDSEEFDNQWPSVGYNKVIQPNPLLLDCADELAVKSEPQDPGAKQPYANWSPKTEPDSTVSDTFSNGASDQNYPILVSNAIDVEEKIDCKDENWFEKNFPPLRNVPVRAMNKREVDEEFEIIQTVIKDDVLKQEGNLDWWHKNIKN</sequence>
<gene>
    <name evidence="2" type="ORF">PHYEVI_LOCUS11277</name>
</gene>
<keyword evidence="3" id="KW-1185">Reference proteome</keyword>
<accession>A0A9N9TZG4</accession>
<evidence type="ECO:0000256" key="1">
    <source>
        <dbReference type="SAM" id="MobiDB-lite"/>
    </source>
</evidence>
<protein>
    <recommendedName>
        <fullName evidence="4">SWIM-type domain-containing protein</fullName>
    </recommendedName>
</protein>
<dbReference type="Proteomes" id="UP001153712">
    <property type="component" value="Chromosome 9"/>
</dbReference>
<dbReference type="OrthoDB" id="6767252at2759"/>
<organism evidence="2 3">
    <name type="scientific">Phyllotreta striolata</name>
    <name type="common">Striped flea beetle</name>
    <name type="synonym">Crioceris striolata</name>
    <dbReference type="NCBI Taxonomy" id="444603"/>
    <lineage>
        <taxon>Eukaryota</taxon>
        <taxon>Metazoa</taxon>
        <taxon>Ecdysozoa</taxon>
        <taxon>Arthropoda</taxon>
        <taxon>Hexapoda</taxon>
        <taxon>Insecta</taxon>
        <taxon>Pterygota</taxon>
        <taxon>Neoptera</taxon>
        <taxon>Endopterygota</taxon>
        <taxon>Coleoptera</taxon>
        <taxon>Polyphaga</taxon>
        <taxon>Cucujiformia</taxon>
        <taxon>Chrysomeloidea</taxon>
        <taxon>Chrysomelidae</taxon>
        <taxon>Galerucinae</taxon>
        <taxon>Alticini</taxon>
        <taxon>Phyllotreta</taxon>
    </lineage>
</organism>
<reference evidence="2" key="1">
    <citation type="submission" date="2022-01" db="EMBL/GenBank/DDBJ databases">
        <authorList>
            <person name="King R."/>
        </authorList>
    </citation>
    <scope>NUCLEOTIDE SEQUENCE</scope>
</reference>
<feature type="region of interest" description="Disordered" evidence="1">
    <location>
        <begin position="362"/>
        <end position="393"/>
    </location>
</feature>
<dbReference type="EMBL" id="OU900102">
    <property type="protein sequence ID" value="CAG9865031.1"/>
    <property type="molecule type" value="Genomic_DNA"/>
</dbReference>
<proteinExistence type="predicted"/>
<name>A0A9N9TZG4_PHYSR</name>
<evidence type="ECO:0000313" key="3">
    <source>
        <dbReference type="Proteomes" id="UP001153712"/>
    </source>
</evidence>
<evidence type="ECO:0000313" key="2">
    <source>
        <dbReference type="EMBL" id="CAG9865031.1"/>
    </source>
</evidence>
<evidence type="ECO:0008006" key="4">
    <source>
        <dbReference type="Google" id="ProtNLM"/>
    </source>
</evidence>
<dbReference type="AlphaFoldDB" id="A0A9N9TZG4"/>
<feature type="compositionally biased region" description="Polar residues" evidence="1">
    <location>
        <begin position="383"/>
        <end position="393"/>
    </location>
</feature>